<dbReference type="InterPro" id="IPR027417">
    <property type="entry name" value="P-loop_NTPase"/>
</dbReference>
<proteinExistence type="predicted"/>
<sequence length="138" mass="16023">MSKPLQHVQCYDAYTPLENIQRCIREGHHVLILMRGVPGSGKSFLAKEAMLDGVKPIIVDNTNIYSNHMEQYTFHAVNNYYEIFVLEPETWWKYEAYECFLRNTHGLEMGKIEFMLQSLAEQGKPSLSRLVGKGRQVR</sequence>
<evidence type="ECO:0000313" key="3">
    <source>
        <dbReference type="WBParaSite" id="HPLM_0001004101-mRNA-1"/>
    </source>
</evidence>
<dbReference type="PANTHER" id="PTHR13308:SF40">
    <property type="entry name" value="NEDD4-BINDING PROTEIN 2-LIKE 1"/>
    <property type="match status" value="1"/>
</dbReference>
<dbReference type="Proteomes" id="UP000268014">
    <property type="component" value="Unassembled WGS sequence"/>
</dbReference>
<dbReference type="PANTHER" id="PTHR13308">
    <property type="entry name" value="NEDD4-BINDING PROTEIN 2-LIKE 1"/>
    <property type="match status" value="1"/>
</dbReference>
<reference evidence="1 2" key="2">
    <citation type="submission" date="2018-11" db="EMBL/GenBank/DDBJ databases">
        <authorList>
            <consortium name="Pathogen Informatics"/>
        </authorList>
    </citation>
    <scope>NUCLEOTIDE SEQUENCE [LARGE SCALE GENOMIC DNA]</scope>
    <source>
        <strain evidence="1 2">MHpl1</strain>
    </source>
</reference>
<name>A0A0N4WGS7_HAEPC</name>
<dbReference type="OMA" id="FIDEDKH"/>
<dbReference type="Gene3D" id="3.40.50.300">
    <property type="entry name" value="P-loop containing nucleotide triphosphate hydrolases"/>
    <property type="match status" value="1"/>
</dbReference>
<evidence type="ECO:0000313" key="2">
    <source>
        <dbReference type="Proteomes" id="UP000268014"/>
    </source>
</evidence>
<reference evidence="3" key="1">
    <citation type="submission" date="2017-02" db="UniProtKB">
        <authorList>
            <consortium name="WormBaseParasite"/>
        </authorList>
    </citation>
    <scope>IDENTIFICATION</scope>
</reference>
<protein>
    <submittedName>
        <fullName evidence="3">NEDD4-binding protein 2-like 1</fullName>
    </submittedName>
</protein>
<dbReference type="WBParaSite" id="HPLM_0001004101-mRNA-1">
    <property type="protein sequence ID" value="HPLM_0001004101-mRNA-1"/>
    <property type="gene ID" value="HPLM_0001004101"/>
</dbReference>
<dbReference type="OrthoDB" id="3231855at2759"/>
<dbReference type="SUPFAM" id="SSF52540">
    <property type="entry name" value="P-loop containing nucleoside triphosphate hydrolases"/>
    <property type="match status" value="1"/>
</dbReference>
<accession>A0A0N4WGS7</accession>
<dbReference type="AlphaFoldDB" id="A0A0N4WGS7"/>
<gene>
    <name evidence="1" type="ORF">HPLM_LOCUS10033</name>
</gene>
<dbReference type="InterPro" id="IPR026302">
    <property type="entry name" value="NEDD4-bd_p2"/>
</dbReference>
<dbReference type="STRING" id="6290.A0A0N4WGS7"/>
<organism evidence="3">
    <name type="scientific">Haemonchus placei</name>
    <name type="common">Barber's pole worm</name>
    <dbReference type="NCBI Taxonomy" id="6290"/>
    <lineage>
        <taxon>Eukaryota</taxon>
        <taxon>Metazoa</taxon>
        <taxon>Ecdysozoa</taxon>
        <taxon>Nematoda</taxon>
        <taxon>Chromadorea</taxon>
        <taxon>Rhabditida</taxon>
        <taxon>Rhabditina</taxon>
        <taxon>Rhabditomorpha</taxon>
        <taxon>Strongyloidea</taxon>
        <taxon>Trichostrongylidae</taxon>
        <taxon>Haemonchus</taxon>
    </lineage>
</organism>
<keyword evidence="2" id="KW-1185">Reference proteome</keyword>
<evidence type="ECO:0000313" key="1">
    <source>
        <dbReference type="EMBL" id="VDO39033.1"/>
    </source>
</evidence>
<dbReference type="EMBL" id="UZAF01017199">
    <property type="protein sequence ID" value="VDO39033.1"/>
    <property type="molecule type" value="Genomic_DNA"/>
</dbReference>